<evidence type="ECO:0000313" key="12">
    <source>
        <dbReference type="Proteomes" id="UP001239462"/>
    </source>
</evidence>
<proteinExistence type="inferred from homology"/>
<dbReference type="SUPFAM" id="SSF51905">
    <property type="entry name" value="FAD/NAD(P)-binding domain"/>
    <property type="match status" value="2"/>
</dbReference>
<keyword evidence="6 11" id="KW-0560">Oxidoreductase</keyword>
<dbReference type="EMBL" id="JASZZN010000012">
    <property type="protein sequence ID" value="MDM4017152.1"/>
    <property type="molecule type" value="Genomic_DNA"/>
</dbReference>
<evidence type="ECO:0000259" key="10">
    <source>
        <dbReference type="Pfam" id="PF22366"/>
    </source>
</evidence>
<evidence type="ECO:0000256" key="3">
    <source>
        <dbReference type="ARBA" id="ARBA00022630"/>
    </source>
</evidence>
<feature type="domain" description="FAD/NAD(P)-binding" evidence="9">
    <location>
        <begin position="12"/>
        <end position="338"/>
    </location>
</feature>
<organism evidence="11 12">
    <name type="scientific">Roseiconus lacunae</name>
    <dbReference type="NCBI Taxonomy" id="2605694"/>
    <lineage>
        <taxon>Bacteria</taxon>
        <taxon>Pseudomonadati</taxon>
        <taxon>Planctomycetota</taxon>
        <taxon>Planctomycetia</taxon>
        <taxon>Pirellulales</taxon>
        <taxon>Pirellulaceae</taxon>
        <taxon>Roseiconus</taxon>
    </lineage>
</organism>
<dbReference type="Gene3D" id="3.50.50.100">
    <property type="match status" value="1"/>
</dbReference>
<dbReference type="PRINTS" id="PR00411">
    <property type="entry name" value="PNDRDTASEI"/>
</dbReference>
<dbReference type="GO" id="GO:0016491">
    <property type="term" value="F:oxidoreductase activity"/>
    <property type="evidence" value="ECO:0007669"/>
    <property type="project" value="UniProtKB-KW"/>
</dbReference>
<name>A0ABT7PKY6_9BACT</name>
<evidence type="ECO:0000256" key="2">
    <source>
        <dbReference type="ARBA" id="ARBA00012637"/>
    </source>
</evidence>
<evidence type="ECO:0000313" key="11">
    <source>
        <dbReference type="EMBL" id="MDM4017152.1"/>
    </source>
</evidence>
<dbReference type="PANTHER" id="PTHR43706">
    <property type="entry name" value="NADH DEHYDROGENASE"/>
    <property type="match status" value="1"/>
</dbReference>
<gene>
    <name evidence="11" type="ORF">QTN89_17030</name>
</gene>
<keyword evidence="5" id="KW-0809">Transit peptide</keyword>
<evidence type="ECO:0000256" key="8">
    <source>
        <dbReference type="ARBA" id="ARBA00047599"/>
    </source>
</evidence>
<dbReference type="InterPro" id="IPR023753">
    <property type="entry name" value="FAD/NAD-binding_dom"/>
</dbReference>
<evidence type="ECO:0000259" key="9">
    <source>
        <dbReference type="Pfam" id="PF07992"/>
    </source>
</evidence>
<evidence type="ECO:0000256" key="6">
    <source>
        <dbReference type="ARBA" id="ARBA00023002"/>
    </source>
</evidence>
<dbReference type="InterPro" id="IPR045024">
    <property type="entry name" value="NDH-2"/>
</dbReference>
<evidence type="ECO:0000256" key="1">
    <source>
        <dbReference type="ARBA" id="ARBA00005272"/>
    </source>
</evidence>
<keyword evidence="7" id="KW-0520">NAD</keyword>
<dbReference type="RefSeq" id="WP_289164627.1">
    <property type="nucleotide sequence ID" value="NZ_JASZZN010000012.1"/>
</dbReference>
<dbReference type="InterPro" id="IPR036188">
    <property type="entry name" value="FAD/NAD-bd_sf"/>
</dbReference>
<keyword evidence="4" id="KW-0274">FAD</keyword>
<dbReference type="Pfam" id="PF22366">
    <property type="entry name" value="NDH2_C"/>
    <property type="match status" value="1"/>
</dbReference>
<comment type="catalytic activity">
    <reaction evidence="8">
        <text>a quinone + NADH + H(+) = a quinol + NAD(+)</text>
        <dbReference type="Rhea" id="RHEA:46160"/>
        <dbReference type="ChEBI" id="CHEBI:15378"/>
        <dbReference type="ChEBI" id="CHEBI:24646"/>
        <dbReference type="ChEBI" id="CHEBI:57540"/>
        <dbReference type="ChEBI" id="CHEBI:57945"/>
        <dbReference type="ChEBI" id="CHEBI:132124"/>
        <dbReference type="EC" id="1.6.5.9"/>
    </reaction>
</comment>
<accession>A0ABT7PKY6</accession>
<comment type="similarity">
    <text evidence="1">Belongs to the NADH dehydrogenase family.</text>
</comment>
<evidence type="ECO:0000256" key="7">
    <source>
        <dbReference type="ARBA" id="ARBA00023027"/>
    </source>
</evidence>
<dbReference type="Proteomes" id="UP001239462">
    <property type="component" value="Unassembled WGS sequence"/>
</dbReference>
<dbReference type="PANTHER" id="PTHR43706:SF47">
    <property type="entry name" value="EXTERNAL NADH-UBIQUINONE OXIDOREDUCTASE 1, MITOCHONDRIAL-RELATED"/>
    <property type="match status" value="1"/>
</dbReference>
<reference evidence="11 12" key="1">
    <citation type="submission" date="2023-06" db="EMBL/GenBank/DDBJ databases">
        <title>Roseiconus lacunae JC819 isolated from Gulf of Mannar region, Tamil Nadu.</title>
        <authorList>
            <person name="Pk S."/>
            <person name="Ch S."/>
            <person name="Ch V.R."/>
        </authorList>
    </citation>
    <scope>NUCLEOTIDE SEQUENCE [LARGE SCALE GENOMIC DNA]</scope>
    <source>
        <strain evidence="11 12">JC819</strain>
    </source>
</reference>
<dbReference type="Pfam" id="PF07992">
    <property type="entry name" value="Pyr_redox_2"/>
    <property type="match status" value="1"/>
</dbReference>
<dbReference type="EC" id="1.6.5.9" evidence="2"/>
<comment type="caution">
    <text evidence="11">The sequence shown here is derived from an EMBL/GenBank/DDBJ whole genome shotgun (WGS) entry which is preliminary data.</text>
</comment>
<dbReference type="InterPro" id="IPR054585">
    <property type="entry name" value="NDH2-like_C"/>
</dbReference>
<evidence type="ECO:0000256" key="4">
    <source>
        <dbReference type="ARBA" id="ARBA00022827"/>
    </source>
</evidence>
<dbReference type="PRINTS" id="PR00368">
    <property type="entry name" value="FADPNR"/>
</dbReference>
<evidence type="ECO:0000256" key="5">
    <source>
        <dbReference type="ARBA" id="ARBA00022946"/>
    </source>
</evidence>
<keyword evidence="3" id="KW-0285">Flavoprotein</keyword>
<sequence>MNDTHESESMPHVVILGGGFAGLAVAQQLKRTDVRITLVDRRNFHLFQPLLYQVATGELSPANIASPLRAILERNKNVEVLLSEIERLDLENRRVYLSDAELSFDYLVVATGSTHHYFGNEHWRQFAPGLKTVEDATEIRAKILEAFEAAELEDDPNVINALLTFVIVGGGPTGCELAGALAEVAHRTLKHEFRKIDPAQAKVMLVEPSAAPLHFYPSPLPTKAAEALSGLGVDVVTGYHVTDVDDCSVTLKASHDASTRTIQTRTVIWAAGVKASPLGEQLCQQAELSPARGGRVPVQSDCSIEGNERVFVCGDLAKFDDPEKGDLPGLAPVASQMGRHAAKCIQADLKGKPRKPFRYFDKGSLAVIGRLHAVGSIGRFKLHGFVAWSIWLMIHLMYITRFRNRVLVLVQWGWAFFTRDRSARLITGPSRIHSQTSPSEQARSA</sequence>
<keyword evidence="12" id="KW-1185">Reference proteome</keyword>
<feature type="domain" description="External alternative NADH-ubiquinone oxidoreductase-like C-terminal" evidence="10">
    <location>
        <begin position="362"/>
        <end position="415"/>
    </location>
</feature>
<protein>
    <recommendedName>
        <fullName evidence="2">NADH:ubiquinone reductase (non-electrogenic)</fullName>
        <ecNumber evidence="2">1.6.5.9</ecNumber>
    </recommendedName>
</protein>